<comment type="subcellular location">
    <subcellularLocation>
        <location evidence="1">Membrane</location>
        <topology evidence="1">Multi-pass membrane protein</topology>
    </subcellularLocation>
</comment>
<dbReference type="AlphaFoldDB" id="A0A418W1M4"/>
<evidence type="ECO:0000313" key="18">
    <source>
        <dbReference type="Proteomes" id="UP000283458"/>
    </source>
</evidence>
<proteinExistence type="inferred from homology"/>
<evidence type="ECO:0000256" key="1">
    <source>
        <dbReference type="ARBA" id="ARBA00004141"/>
    </source>
</evidence>
<evidence type="ECO:0000256" key="13">
    <source>
        <dbReference type="ARBA" id="ARBA00023264"/>
    </source>
</evidence>
<feature type="transmembrane region" description="Helical" evidence="16">
    <location>
        <begin position="83"/>
        <end position="106"/>
    </location>
</feature>
<comment type="similarity">
    <text evidence="3 15">Belongs to the CDP-alcohol phosphatidyltransferase class-I family.</text>
</comment>
<dbReference type="InterPro" id="IPR048254">
    <property type="entry name" value="CDP_ALCOHOL_P_TRANSF_CS"/>
</dbReference>
<evidence type="ECO:0000256" key="7">
    <source>
        <dbReference type="ARBA" id="ARBA00022679"/>
    </source>
</evidence>
<dbReference type="OrthoDB" id="9796672at2"/>
<protein>
    <recommendedName>
        <fullName evidence="5">CDP-diacylglycerol--glycerol-3-phosphate 3-phosphatidyltransferase</fullName>
        <ecNumber evidence="4">2.7.8.5</ecNumber>
    </recommendedName>
</protein>
<evidence type="ECO:0000256" key="15">
    <source>
        <dbReference type="RuleBase" id="RU003750"/>
    </source>
</evidence>
<evidence type="ECO:0000256" key="16">
    <source>
        <dbReference type="SAM" id="Phobius"/>
    </source>
</evidence>
<evidence type="ECO:0000256" key="10">
    <source>
        <dbReference type="ARBA" id="ARBA00023098"/>
    </source>
</evidence>
<evidence type="ECO:0000256" key="2">
    <source>
        <dbReference type="ARBA" id="ARBA00005042"/>
    </source>
</evidence>
<dbReference type="Pfam" id="PF01066">
    <property type="entry name" value="CDP-OH_P_transf"/>
    <property type="match status" value="1"/>
</dbReference>
<dbReference type="GO" id="GO:0008444">
    <property type="term" value="F:CDP-diacylglycerol-glycerol-3-phosphate 3-phosphatidyltransferase activity"/>
    <property type="evidence" value="ECO:0007669"/>
    <property type="project" value="UniProtKB-EC"/>
</dbReference>
<dbReference type="PANTHER" id="PTHR14269">
    <property type="entry name" value="CDP-DIACYLGLYCEROL--GLYCEROL-3-PHOSPHATE 3-PHOSPHATIDYLTRANSFERASE-RELATED"/>
    <property type="match status" value="1"/>
</dbReference>
<name>A0A418W1M4_9PROT</name>
<dbReference type="EC" id="2.7.8.5" evidence="4"/>
<keyword evidence="11 16" id="KW-0472">Membrane</keyword>
<dbReference type="Proteomes" id="UP000283458">
    <property type="component" value="Unassembled WGS sequence"/>
</dbReference>
<gene>
    <name evidence="17" type="ORF">D3877_04590</name>
</gene>
<dbReference type="PROSITE" id="PS00379">
    <property type="entry name" value="CDP_ALCOHOL_P_TRANSF"/>
    <property type="match status" value="1"/>
</dbReference>
<evidence type="ECO:0000256" key="14">
    <source>
        <dbReference type="ARBA" id="ARBA00048586"/>
    </source>
</evidence>
<keyword evidence="12" id="KW-0594">Phospholipid biosynthesis</keyword>
<dbReference type="GO" id="GO:0016020">
    <property type="term" value="C:membrane"/>
    <property type="evidence" value="ECO:0007669"/>
    <property type="project" value="UniProtKB-SubCell"/>
</dbReference>
<keyword evidence="9 16" id="KW-1133">Transmembrane helix</keyword>
<evidence type="ECO:0000256" key="6">
    <source>
        <dbReference type="ARBA" id="ARBA00022516"/>
    </source>
</evidence>
<feature type="transmembrane region" description="Helical" evidence="16">
    <location>
        <begin position="152"/>
        <end position="172"/>
    </location>
</feature>
<keyword evidence="7 15" id="KW-0808">Transferase</keyword>
<dbReference type="Gene3D" id="1.20.120.1760">
    <property type="match status" value="1"/>
</dbReference>
<dbReference type="InterPro" id="IPR043130">
    <property type="entry name" value="CDP-OH_PTrfase_TM_dom"/>
</dbReference>
<feature type="transmembrane region" description="Helical" evidence="16">
    <location>
        <begin position="6"/>
        <end position="23"/>
    </location>
</feature>
<comment type="pathway">
    <text evidence="2">Phospholipid metabolism; phosphatidylglycerol biosynthesis; phosphatidylglycerol from CDP-diacylglycerol: step 1/2.</text>
</comment>
<dbReference type="GO" id="GO:0032049">
    <property type="term" value="P:cardiolipin biosynthetic process"/>
    <property type="evidence" value="ECO:0007669"/>
    <property type="project" value="TreeGrafter"/>
</dbReference>
<comment type="caution">
    <text evidence="17">The sequence shown here is derived from an EMBL/GenBank/DDBJ whole genome shotgun (WGS) entry which is preliminary data.</text>
</comment>
<evidence type="ECO:0000256" key="9">
    <source>
        <dbReference type="ARBA" id="ARBA00022989"/>
    </source>
</evidence>
<evidence type="ECO:0000256" key="8">
    <source>
        <dbReference type="ARBA" id="ARBA00022692"/>
    </source>
</evidence>
<evidence type="ECO:0000256" key="4">
    <source>
        <dbReference type="ARBA" id="ARBA00013170"/>
    </source>
</evidence>
<dbReference type="PANTHER" id="PTHR14269:SF60">
    <property type="entry name" value="CARDIOLIPIN SYNTHASE (CMP-FORMING)"/>
    <property type="match status" value="1"/>
</dbReference>
<dbReference type="InterPro" id="IPR000462">
    <property type="entry name" value="CDP-OH_P_trans"/>
</dbReference>
<evidence type="ECO:0000256" key="5">
    <source>
        <dbReference type="ARBA" id="ARBA00014944"/>
    </source>
</evidence>
<evidence type="ECO:0000256" key="12">
    <source>
        <dbReference type="ARBA" id="ARBA00023209"/>
    </source>
</evidence>
<reference evidence="17 18" key="1">
    <citation type="submission" date="2018-09" db="EMBL/GenBank/DDBJ databases">
        <authorList>
            <person name="Zhu H."/>
        </authorList>
    </citation>
    <scope>NUCLEOTIDE SEQUENCE [LARGE SCALE GENOMIC DNA]</scope>
    <source>
        <strain evidence="17 18">K2W22B-5</strain>
    </source>
</reference>
<dbReference type="GO" id="GO:0043337">
    <property type="term" value="F:cardiolipin synthase (CMP-forming)"/>
    <property type="evidence" value="ECO:0007669"/>
    <property type="project" value="TreeGrafter"/>
</dbReference>
<dbReference type="InterPro" id="IPR050324">
    <property type="entry name" value="CDP-alcohol_PTase-I"/>
</dbReference>
<keyword evidence="18" id="KW-1185">Reference proteome</keyword>
<keyword evidence="10" id="KW-0443">Lipid metabolism</keyword>
<evidence type="ECO:0000313" key="17">
    <source>
        <dbReference type="EMBL" id="RJF83906.1"/>
    </source>
</evidence>
<dbReference type="InterPro" id="IPR004570">
    <property type="entry name" value="Phosphatidylglycerol_P_synth"/>
</dbReference>
<keyword evidence="13" id="KW-1208">Phospholipid metabolism</keyword>
<accession>A0A418W1M4</accession>
<organism evidence="17 18">
    <name type="scientific">Azospirillum cavernae</name>
    <dbReference type="NCBI Taxonomy" id="2320860"/>
    <lineage>
        <taxon>Bacteria</taxon>
        <taxon>Pseudomonadati</taxon>
        <taxon>Pseudomonadota</taxon>
        <taxon>Alphaproteobacteria</taxon>
        <taxon>Rhodospirillales</taxon>
        <taxon>Azospirillaceae</taxon>
        <taxon>Azospirillum</taxon>
    </lineage>
</organism>
<dbReference type="EMBL" id="QYUL01000001">
    <property type="protein sequence ID" value="RJF83906.1"/>
    <property type="molecule type" value="Genomic_DNA"/>
</dbReference>
<keyword evidence="8 16" id="KW-0812">Transmembrane</keyword>
<feature type="transmembrane region" description="Helical" evidence="16">
    <location>
        <begin position="118"/>
        <end position="140"/>
    </location>
</feature>
<feature type="transmembrane region" description="Helical" evidence="16">
    <location>
        <begin position="30"/>
        <end position="51"/>
    </location>
</feature>
<comment type="catalytic activity">
    <reaction evidence="14">
        <text>a CDP-1,2-diacyl-sn-glycerol + sn-glycerol 3-phosphate = a 1,2-diacyl-sn-glycero-3-phospho-(1'-sn-glycero-3'-phosphate) + CMP + H(+)</text>
        <dbReference type="Rhea" id="RHEA:12593"/>
        <dbReference type="ChEBI" id="CHEBI:15378"/>
        <dbReference type="ChEBI" id="CHEBI:57597"/>
        <dbReference type="ChEBI" id="CHEBI:58332"/>
        <dbReference type="ChEBI" id="CHEBI:60110"/>
        <dbReference type="ChEBI" id="CHEBI:60377"/>
        <dbReference type="EC" id="2.7.8.5"/>
    </reaction>
</comment>
<sequence length="186" mass="19915">MSVPNIITFLRILAVPLAMYMILTGRMEWAFWLFVAAGVSDALDGAIARLFRAQTVLGGYLDPLADKTLIIGVYVALSYVGQIPLWLVMMVVFRDVMIVGGVILLFTLKETLAMQPLIVSKLNTVVQIALAAAVLAPPALGLPELHLFGLEVVDALVYACTATTALSGVAYAQRAALLFNRHGGVA</sequence>
<dbReference type="PIRSF" id="PIRSF000847">
    <property type="entry name" value="Phos_ph_gly_syn"/>
    <property type="match status" value="1"/>
</dbReference>
<dbReference type="RefSeq" id="WP_119829547.1">
    <property type="nucleotide sequence ID" value="NZ_QYUL01000001.1"/>
</dbReference>
<evidence type="ECO:0000256" key="11">
    <source>
        <dbReference type="ARBA" id="ARBA00023136"/>
    </source>
</evidence>
<keyword evidence="6" id="KW-0444">Lipid biosynthesis</keyword>
<evidence type="ECO:0000256" key="3">
    <source>
        <dbReference type="ARBA" id="ARBA00010441"/>
    </source>
</evidence>